<evidence type="ECO:0000256" key="12">
    <source>
        <dbReference type="ARBA" id="ARBA00049091"/>
    </source>
</evidence>
<evidence type="ECO:0000256" key="8">
    <source>
        <dbReference type="ARBA" id="ARBA00023284"/>
    </source>
</evidence>
<name>A0ABU9DVY4_9BACL</name>
<keyword evidence="7" id="KW-1015">Disulfide bond</keyword>
<dbReference type="GO" id="GO:0140824">
    <property type="term" value="F:thioredoxin-dependent peroxiredoxin activity"/>
    <property type="evidence" value="ECO:0007669"/>
    <property type="project" value="UniProtKB-EC"/>
</dbReference>
<reference evidence="14 15" key="1">
    <citation type="submission" date="2024-04" db="EMBL/GenBank/DDBJ databases">
        <title>draft genome sequnece of Paenibacillus filicis.</title>
        <authorList>
            <person name="Kim D.-U."/>
        </authorList>
    </citation>
    <scope>NUCLEOTIDE SEQUENCE [LARGE SCALE GENOMIC DNA]</scope>
    <source>
        <strain evidence="14 15">KACC14197</strain>
    </source>
</reference>
<comment type="catalytic activity">
    <reaction evidence="12">
        <text>a hydroperoxide + [thioredoxin]-dithiol = an alcohol + [thioredoxin]-disulfide + H2O</text>
        <dbReference type="Rhea" id="RHEA:62620"/>
        <dbReference type="Rhea" id="RHEA-COMP:10698"/>
        <dbReference type="Rhea" id="RHEA-COMP:10700"/>
        <dbReference type="ChEBI" id="CHEBI:15377"/>
        <dbReference type="ChEBI" id="CHEBI:29950"/>
        <dbReference type="ChEBI" id="CHEBI:30879"/>
        <dbReference type="ChEBI" id="CHEBI:35924"/>
        <dbReference type="ChEBI" id="CHEBI:50058"/>
        <dbReference type="EC" id="1.11.1.24"/>
    </reaction>
</comment>
<dbReference type="InterPro" id="IPR013766">
    <property type="entry name" value="Thioredoxin_domain"/>
</dbReference>
<dbReference type="InterPro" id="IPR000866">
    <property type="entry name" value="AhpC/TSA"/>
</dbReference>
<dbReference type="Gene3D" id="3.40.30.10">
    <property type="entry name" value="Glutaredoxin"/>
    <property type="match status" value="1"/>
</dbReference>
<evidence type="ECO:0000256" key="7">
    <source>
        <dbReference type="ARBA" id="ARBA00023157"/>
    </source>
</evidence>
<keyword evidence="15" id="KW-1185">Reference proteome</keyword>
<dbReference type="PROSITE" id="PS51352">
    <property type="entry name" value="THIOREDOXIN_2"/>
    <property type="match status" value="1"/>
</dbReference>
<evidence type="ECO:0000313" key="15">
    <source>
        <dbReference type="Proteomes" id="UP001469365"/>
    </source>
</evidence>
<evidence type="ECO:0000256" key="3">
    <source>
        <dbReference type="ARBA" id="ARBA00013017"/>
    </source>
</evidence>
<dbReference type="NCBIfam" id="NF006960">
    <property type="entry name" value="PRK09437.1"/>
    <property type="match status" value="1"/>
</dbReference>
<evidence type="ECO:0000259" key="13">
    <source>
        <dbReference type="PROSITE" id="PS51352"/>
    </source>
</evidence>
<keyword evidence="8" id="KW-0676">Redox-active center</keyword>
<evidence type="ECO:0000313" key="14">
    <source>
        <dbReference type="EMBL" id="MEK8133057.1"/>
    </source>
</evidence>
<dbReference type="PANTHER" id="PTHR42801">
    <property type="entry name" value="THIOREDOXIN-DEPENDENT PEROXIDE REDUCTASE"/>
    <property type="match status" value="1"/>
</dbReference>
<evidence type="ECO:0000256" key="6">
    <source>
        <dbReference type="ARBA" id="ARBA00023002"/>
    </source>
</evidence>
<dbReference type="EC" id="1.11.1.24" evidence="3"/>
<dbReference type="Pfam" id="PF00578">
    <property type="entry name" value="AhpC-TSA"/>
    <property type="match status" value="1"/>
</dbReference>
<comment type="caution">
    <text evidence="14">The sequence shown here is derived from an EMBL/GenBank/DDBJ whole genome shotgun (WGS) entry which is preliminary data.</text>
</comment>
<evidence type="ECO:0000256" key="1">
    <source>
        <dbReference type="ARBA" id="ARBA00003330"/>
    </source>
</evidence>
<evidence type="ECO:0000256" key="9">
    <source>
        <dbReference type="ARBA" id="ARBA00032824"/>
    </source>
</evidence>
<keyword evidence="4 14" id="KW-0575">Peroxidase</keyword>
<dbReference type="Proteomes" id="UP001469365">
    <property type="component" value="Unassembled WGS sequence"/>
</dbReference>
<dbReference type="InterPro" id="IPR024706">
    <property type="entry name" value="Peroxiredoxin_AhpC-typ"/>
</dbReference>
<keyword evidence="6 14" id="KW-0560">Oxidoreductase</keyword>
<organism evidence="14 15">
    <name type="scientific">Paenibacillus filicis</name>
    <dbReference type="NCBI Taxonomy" id="669464"/>
    <lineage>
        <taxon>Bacteria</taxon>
        <taxon>Bacillati</taxon>
        <taxon>Bacillota</taxon>
        <taxon>Bacilli</taxon>
        <taxon>Bacillales</taxon>
        <taxon>Paenibacillaceae</taxon>
        <taxon>Paenibacillus</taxon>
    </lineage>
</organism>
<proteinExistence type="inferred from homology"/>
<evidence type="ECO:0000256" key="10">
    <source>
        <dbReference type="ARBA" id="ARBA00038489"/>
    </source>
</evidence>
<dbReference type="CDD" id="cd03017">
    <property type="entry name" value="PRX_BCP"/>
    <property type="match status" value="1"/>
</dbReference>
<dbReference type="PANTHER" id="PTHR42801:SF4">
    <property type="entry name" value="AHPC_TSA FAMILY PROTEIN"/>
    <property type="match status" value="1"/>
</dbReference>
<evidence type="ECO:0000256" key="5">
    <source>
        <dbReference type="ARBA" id="ARBA00022862"/>
    </source>
</evidence>
<comment type="similarity">
    <text evidence="10">Belongs to the peroxiredoxin family. BCP/PrxQ subfamily.</text>
</comment>
<accession>A0ABU9DVY4</accession>
<protein>
    <recommendedName>
        <fullName evidence="3">thioredoxin-dependent peroxiredoxin</fullName>
        <ecNumber evidence="3">1.11.1.24</ecNumber>
    </recommendedName>
    <alternativeName>
        <fullName evidence="11">Bacterioferritin comigratory protein</fullName>
    </alternativeName>
    <alternativeName>
        <fullName evidence="9">Thioredoxin peroxidase</fullName>
    </alternativeName>
</protein>
<dbReference type="PIRSF" id="PIRSF000239">
    <property type="entry name" value="AHPC"/>
    <property type="match status" value="1"/>
</dbReference>
<gene>
    <name evidence="14" type="primary">bcp</name>
    <name evidence="14" type="ORF">WMW72_34845</name>
</gene>
<dbReference type="InterPro" id="IPR050924">
    <property type="entry name" value="Peroxiredoxin_BCP/PrxQ"/>
</dbReference>
<comment type="function">
    <text evidence="1">Thiol-specific peroxidase that catalyzes the reduction of hydrogen peroxide and organic hydroperoxides to water and alcohols, respectively. Plays a role in cell protection against oxidative stress by detoxifying peroxides and as sensor of hydrogen peroxide-mediated signaling events.</text>
</comment>
<evidence type="ECO:0000256" key="4">
    <source>
        <dbReference type="ARBA" id="ARBA00022559"/>
    </source>
</evidence>
<sequence length="158" mass="17987">MNELTPGQLAPDFTLSETNGEAVTLSQFRGRNVIIYFYPKNMTPACTEEACQFRDYSGEFGKLNTAVIGISPDPVRSHQKFTAKYELPFPLLSDADHQAAELFGVWGLKKLYGREYMGLIRSTFLIDKQGRLVKEWRKVRVKGHVEEVLKAVRELEEA</sequence>
<evidence type="ECO:0000256" key="11">
    <source>
        <dbReference type="ARBA" id="ARBA00041373"/>
    </source>
</evidence>
<dbReference type="EMBL" id="JBBPCC010000042">
    <property type="protein sequence ID" value="MEK8133057.1"/>
    <property type="molecule type" value="Genomic_DNA"/>
</dbReference>
<keyword evidence="5" id="KW-0049">Antioxidant</keyword>
<dbReference type="SUPFAM" id="SSF52833">
    <property type="entry name" value="Thioredoxin-like"/>
    <property type="match status" value="1"/>
</dbReference>
<feature type="domain" description="Thioredoxin" evidence="13">
    <location>
        <begin position="4"/>
        <end position="157"/>
    </location>
</feature>
<comment type="subunit">
    <text evidence="2">Monomer.</text>
</comment>
<dbReference type="InterPro" id="IPR036249">
    <property type="entry name" value="Thioredoxin-like_sf"/>
</dbReference>
<evidence type="ECO:0000256" key="2">
    <source>
        <dbReference type="ARBA" id="ARBA00011245"/>
    </source>
</evidence>
<dbReference type="RefSeq" id="WP_341420186.1">
    <property type="nucleotide sequence ID" value="NZ_JBBPCC010000042.1"/>
</dbReference>